<dbReference type="PANTHER" id="PTHR39650">
    <property type="entry name" value="CDP-ARCHAEOL SYNTHASE"/>
    <property type="match status" value="1"/>
</dbReference>
<proteinExistence type="inferred from homology"/>
<dbReference type="HAMAP" id="MF_01117">
    <property type="entry name" value="CDP_archaeol_synth"/>
    <property type="match status" value="1"/>
</dbReference>
<feature type="transmembrane region" description="Helical" evidence="11">
    <location>
        <begin position="7"/>
        <end position="27"/>
    </location>
</feature>
<dbReference type="RefSeq" id="WP_042682225.1">
    <property type="nucleotide sequence ID" value="NZ_CP006965.1"/>
</dbReference>
<dbReference type="STRING" id="582419.TES1_1802"/>
<comment type="pathway">
    <text evidence="11">Membrane lipid metabolism; glycerophospholipid metabolism.</text>
</comment>
<dbReference type="EMBL" id="CP006965">
    <property type="protein sequence ID" value="AHF81177.1"/>
    <property type="molecule type" value="Genomic_DNA"/>
</dbReference>
<evidence type="ECO:0000256" key="7">
    <source>
        <dbReference type="ARBA" id="ARBA00023098"/>
    </source>
</evidence>
<evidence type="ECO:0000256" key="11">
    <source>
        <dbReference type="HAMAP-Rule" id="MF_01117"/>
    </source>
</evidence>
<dbReference type="KEGG" id="ths:TES1_1802"/>
<keyword evidence="6 11" id="KW-1133">Transmembrane helix</keyword>
<keyword evidence="3 11" id="KW-0808">Transferase</keyword>
<evidence type="ECO:0000256" key="8">
    <source>
        <dbReference type="ARBA" id="ARBA00023136"/>
    </source>
</evidence>
<comment type="similarity">
    <text evidence="11">Belongs to the CDP-archaeol synthase family.</text>
</comment>
<sequence>MNPLLEALWYILPAYFANASPVIFKGKTPMDFGKKFKDGRRILGDGKTWRGFFGGLLAGTLVAVIQYYLTPNFYGSLAMALKLGFALSLGALLGDLIGSFIKRRVGMPRGYPAVGLDQWGFIITALLLAYPIKALSTGQVLFLLVVTPFIHWGANIFAYKMGWKSVPW</sequence>
<keyword evidence="1 11" id="KW-1003">Cell membrane</keyword>
<keyword evidence="5 11" id="KW-0460">Magnesium</keyword>
<dbReference type="InterPro" id="IPR002726">
    <property type="entry name" value="CarS_archaea"/>
</dbReference>
<dbReference type="PANTHER" id="PTHR39650:SF1">
    <property type="entry name" value="CDP-ARCHAEOL SYNTHASE"/>
    <property type="match status" value="1"/>
</dbReference>
<comment type="cofactor">
    <cofactor evidence="11">
        <name>Mg(2+)</name>
        <dbReference type="ChEBI" id="CHEBI:18420"/>
    </cofactor>
</comment>
<keyword evidence="13" id="KW-1185">Reference proteome</keyword>
<gene>
    <name evidence="11" type="primary">carS</name>
    <name evidence="12" type="ORF">TES1_1802</name>
</gene>
<dbReference type="GO" id="GO:0005886">
    <property type="term" value="C:plasma membrane"/>
    <property type="evidence" value="ECO:0007669"/>
    <property type="project" value="UniProtKB-SubCell"/>
</dbReference>
<evidence type="ECO:0000313" key="12">
    <source>
        <dbReference type="EMBL" id="AHF81177.1"/>
    </source>
</evidence>
<protein>
    <recommendedName>
        <fullName evidence="11">CDP-archaeol synthase</fullName>
        <ecNumber evidence="11">2.7.7.67</ecNumber>
    </recommendedName>
    <alternativeName>
        <fullName evidence="11">CDP-2,3-bis-(O-geranylgeranyl)-sn-glycerol synthase</fullName>
    </alternativeName>
</protein>
<name>W0I8U6_9EURY</name>
<evidence type="ECO:0000256" key="4">
    <source>
        <dbReference type="ARBA" id="ARBA00022692"/>
    </source>
</evidence>
<dbReference type="EC" id="2.7.7.67" evidence="11"/>
<dbReference type="GO" id="GO:0046474">
    <property type="term" value="P:glycerophospholipid biosynthetic process"/>
    <property type="evidence" value="ECO:0007669"/>
    <property type="project" value="UniProtKB-UniRule"/>
</dbReference>
<evidence type="ECO:0000256" key="1">
    <source>
        <dbReference type="ARBA" id="ARBA00022475"/>
    </source>
</evidence>
<keyword evidence="8 11" id="KW-0472">Membrane</keyword>
<comment type="catalytic activity">
    <reaction evidence="11">
        <text>2,3-bis-O-(geranylgeranyl)-sn-glycerol 1-phosphate + CTP + H(+) = CDP-2,3-bis-O-(geranylgeranyl)-sn-glycerol + diphosphate</text>
        <dbReference type="Rhea" id="RHEA:25690"/>
        <dbReference type="ChEBI" id="CHEBI:15378"/>
        <dbReference type="ChEBI" id="CHEBI:33019"/>
        <dbReference type="ChEBI" id="CHEBI:37563"/>
        <dbReference type="ChEBI" id="CHEBI:58837"/>
        <dbReference type="ChEBI" id="CHEBI:58838"/>
        <dbReference type="EC" id="2.7.7.67"/>
    </reaction>
</comment>
<accession>W0I8U6</accession>
<dbReference type="OrthoDB" id="45383at2157"/>
<feature type="transmembrane region" description="Helical" evidence="11">
    <location>
        <begin position="138"/>
        <end position="159"/>
    </location>
</feature>
<dbReference type="UniPathway" id="UPA00940"/>
<dbReference type="HOGENOM" id="CLU_105710_0_0_2"/>
<feature type="transmembrane region" description="Helical" evidence="11">
    <location>
        <begin position="81"/>
        <end position="101"/>
    </location>
</feature>
<dbReference type="AlphaFoldDB" id="W0I8U6"/>
<feature type="transmembrane region" description="Helical" evidence="11">
    <location>
        <begin position="113"/>
        <end position="132"/>
    </location>
</feature>
<dbReference type="GeneID" id="24906388"/>
<evidence type="ECO:0000256" key="2">
    <source>
        <dbReference type="ARBA" id="ARBA00022516"/>
    </source>
</evidence>
<evidence type="ECO:0000256" key="3">
    <source>
        <dbReference type="ARBA" id="ARBA00022679"/>
    </source>
</evidence>
<keyword evidence="2 11" id="KW-0444">Lipid biosynthesis</keyword>
<keyword evidence="10 11" id="KW-1208">Phospholipid metabolism</keyword>
<dbReference type="InterPro" id="IPR032690">
    <property type="entry name" value="CarS"/>
</dbReference>
<evidence type="ECO:0000256" key="10">
    <source>
        <dbReference type="ARBA" id="ARBA00023264"/>
    </source>
</evidence>
<comment type="subcellular location">
    <subcellularLocation>
        <location evidence="11">Cell membrane</location>
        <topology evidence="11">Multi-pass membrane protein</topology>
    </subcellularLocation>
</comment>
<keyword evidence="9 11" id="KW-0594">Phospholipid biosynthesis</keyword>
<evidence type="ECO:0000256" key="6">
    <source>
        <dbReference type="ARBA" id="ARBA00022989"/>
    </source>
</evidence>
<reference evidence="12 13" key="1">
    <citation type="journal article" date="2014" name="Int. J. Syst. Evol. Microbiol.">
        <title>Thermococcus paralvinellae sp. nov. and Thermococcus cleftensis sp. nov. of hyperthermophilic heterotrophs from deep-sea hydrothermal vents.</title>
        <authorList>
            <person name="Hensley S.A."/>
            <person name="Jung J.H."/>
            <person name="Park C.S."/>
            <person name="Holden J.F."/>
        </authorList>
    </citation>
    <scope>NUCLEOTIDE SEQUENCE [LARGE SCALE GENOMIC DNA]</scope>
    <source>
        <strain evidence="12 13">ES1</strain>
    </source>
</reference>
<dbReference type="Proteomes" id="UP000019027">
    <property type="component" value="Chromosome"/>
</dbReference>
<evidence type="ECO:0000313" key="13">
    <source>
        <dbReference type="Proteomes" id="UP000019027"/>
    </source>
</evidence>
<keyword evidence="4 11" id="KW-0812">Transmembrane</keyword>
<dbReference type="Pfam" id="PF01864">
    <property type="entry name" value="CarS-like"/>
    <property type="match status" value="1"/>
</dbReference>
<feature type="transmembrane region" description="Helical" evidence="11">
    <location>
        <begin position="48"/>
        <end position="69"/>
    </location>
</feature>
<evidence type="ECO:0000256" key="5">
    <source>
        <dbReference type="ARBA" id="ARBA00022842"/>
    </source>
</evidence>
<dbReference type="GO" id="GO:0043338">
    <property type="term" value="F:CDP-2,3-bis-(O-geranylgeranyl)-sn-glycerol synthase activity"/>
    <property type="evidence" value="ECO:0007669"/>
    <property type="project" value="UniProtKB-EC"/>
</dbReference>
<keyword evidence="7 11" id="KW-0443">Lipid metabolism</keyword>
<dbReference type="NCBIfam" id="NF003114">
    <property type="entry name" value="PRK04032.1"/>
    <property type="match status" value="1"/>
</dbReference>
<comment type="function">
    <text evidence="11">Catalyzes the formation of CDP-2,3-bis-(O-geranylgeranyl)-sn-glycerol (CDP-archaeol) from 2,3-bis-(O-geranylgeranyl)-sn-glycerol 1-phosphate (DGGGP) and CTP. This reaction is the third ether-bond-formation step in the biosynthesis of archaeal membrane lipids.</text>
</comment>
<evidence type="ECO:0000256" key="9">
    <source>
        <dbReference type="ARBA" id="ARBA00023209"/>
    </source>
</evidence>
<organism evidence="12 13">
    <name type="scientific">Thermococcus paralvinellae</name>
    <dbReference type="NCBI Taxonomy" id="582419"/>
    <lineage>
        <taxon>Archaea</taxon>
        <taxon>Methanobacteriati</taxon>
        <taxon>Methanobacteriota</taxon>
        <taxon>Thermococci</taxon>
        <taxon>Thermococcales</taxon>
        <taxon>Thermococcaceae</taxon>
        <taxon>Thermococcus</taxon>
    </lineage>
</organism>